<dbReference type="Proteomes" id="UP001069802">
    <property type="component" value="Unassembled WGS sequence"/>
</dbReference>
<reference evidence="3" key="1">
    <citation type="submission" date="2022-12" db="EMBL/GenBank/DDBJ databases">
        <title>Bacterial isolates from different developmental stages of Nematostella vectensis.</title>
        <authorList>
            <person name="Fraune S."/>
        </authorList>
    </citation>
    <scope>NUCLEOTIDE SEQUENCE</scope>
    <source>
        <strain evidence="3">G21630-S1</strain>
    </source>
</reference>
<keyword evidence="4" id="KW-1185">Reference proteome</keyword>
<sequence>MPTQNTSRTALILVDLQNDYFEKGNWPLQNQEQAAQKAQGLLAHCRKNGLPVIHIQHLSGKADAPFFAQGTSGAEIHNSVSPQENEPVIVKSEINGFKNTELLDLLRAQRVTKLIIAGSMSHMCIDALTRAASDYGFECVVAEDSCATRDLEFKGTTVPAELVHAAFMSALGFAYAEILSSEEALRHLE</sequence>
<dbReference type="InterPro" id="IPR000868">
    <property type="entry name" value="Isochorismatase-like_dom"/>
</dbReference>
<protein>
    <submittedName>
        <fullName evidence="3">Cysteine hydrolase family protein</fullName>
    </submittedName>
</protein>
<dbReference type="RefSeq" id="WP_269421593.1">
    <property type="nucleotide sequence ID" value="NZ_JAPWGY010000001.1"/>
</dbReference>
<feature type="domain" description="Isochorismatase-like" evidence="2">
    <location>
        <begin position="9"/>
        <end position="153"/>
    </location>
</feature>
<name>A0ABT4LE60_9PROT</name>
<dbReference type="InterPro" id="IPR036380">
    <property type="entry name" value="Isochorismatase-like_sf"/>
</dbReference>
<dbReference type="Gene3D" id="3.40.50.850">
    <property type="entry name" value="Isochorismatase-like"/>
    <property type="match status" value="1"/>
</dbReference>
<dbReference type="EMBL" id="JAPWGY010000001">
    <property type="protein sequence ID" value="MCZ4279386.1"/>
    <property type="molecule type" value="Genomic_DNA"/>
</dbReference>
<dbReference type="PANTHER" id="PTHR43540:SF1">
    <property type="entry name" value="ISOCHORISMATASE HYDROLASE"/>
    <property type="match status" value="1"/>
</dbReference>
<gene>
    <name evidence="3" type="ORF">O4H49_01270</name>
</gene>
<proteinExistence type="predicted"/>
<dbReference type="Pfam" id="PF00857">
    <property type="entry name" value="Isochorismatase"/>
    <property type="match status" value="1"/>
</dbReference>
<dbReference type="GO" id="GO:0016787">
    <property type="term" value="F:hydrolase activity"/>
    <property type="evidence" value="ECO:0007669"/>
    <property type="project" value="UniProtKB-KW"/>
</dbReference>
<comment type="caution">
    <text evidence="3">The sequence shown here is derived from an EMBL/GenBank/DDBJ whole genome shotgun (WGS) entry which is preliminary data.</text>
</comment>
<keyword evidence="1 3" id="KW-0378">Hydrolase</keyword>
<evidence type="ECO:0000313" key="4">
    <source>
        <dbReference type="Proteomes" id="UP001069802"/>
    </source>
</evidence>
<accession>A0ABT4LE60</accession>
<dbReference type="InterPro" id="IPR050272">
    <property type="entry name" value="Isochorismatase-like_hydrls"/>
</dbReference>
<evidence type="ECO:0000259" key="2">
    <source>
        <dbReference type="Pfam" id="PF00857"/>
    </source>
</evidence>
<dbReference type="PANTHER" id="PTHR43540">
    <property type="entry name" value="PEROXYUREIDOACRYLATE/UREIDOACRYLATE AMIDOHYDROLASE-RELATED"/>
    <property type="match status" value="1"/>
</dbReference>
<evidence type="ECO:0000256" key="1">
    <source>
        <dbReference type="ARBA" id="ARBA00022801"/>
    </source>
</evidence>
<evidence type="ECO:0000313" key="3">
    <source>
        <dbReference type="EMBL" id="MCZ4279386.1"/>
    </source>
</evidence>
<dbReference type="CDD" id="cd01014">
    <property type="entry name" value="nicotinamidase_related"/>
    <property type="match status" value="1"/>
</dbReference>
<dbReference type="SUPFAM" id="SSF52499">
    <property type="entry name" value="Isochorismatase-like hydrolases"/>
    <property type="match status" value="1"/>
</dbReference>
<organism evidence="3 4">
    <name type="scientific">Kiloniella laminariae</name>
    <dbReference type="NCBI Taxonomy" id="454162"/>
    <lineage>
        <taxon>Bacteria</taxon>
        <taxon>Pseudomonadati</taxon>
        <taxon>Pseudomonadota</taxon>
        <taxon>Alphaproteobacteria</taxon>
        <taxon>Rhodospirillales</taxon>
        <taxon>Kiloniellaceae</taxon>
        <taxon>Kiloniella</taxon>
    </lineage>
</organism>